<gene>
    <name evidence="1" type="ORF">SAMN04487910_1612</name>
</gene>
<dbReference type="SUPFAM" id="SSF109854">
    <property type="entry name" value="DinB/YfiT-like putative metalloenzymes"/>
    <property type="match status" value="1"/>
</dbReference>
<name>A0A1H7M845_AQUAM</name>
<dbReference type="Gene3D" id="1.20.120.450">
    <property type="entry name" value="dinb family like domain"/>
    <property type="match status" value="1"/>
</dbReference>
<dbReference type="AlphaFoldDB" id="A0A1H7M845"/>
<keyword evidence="2" id="KW-1185">Reference proteome</keyword>
<evidence type="ECO:0000313" key="1">
    <source>
        <dbReference type="EMBL" id="SEL06767.1"/>
    </source>
</evidence>
<organism evidence="1 2">
    <name type="scientific">Aquimarina amphilecti</name>
    <dbReference type="NCBI Taxonomy" id="1038014"/>
    <lineage>
        <taxon>Bacteria</taxon>
        <taxon>Pseudomonadati</taxon>
        <taxon>Bacteroidota</taxon>
        <taxon>Flavobacteriia</taxon>
        <taxon>Flavobacteriales</taxon>
        <taxon>Flavobacteriaceae</taxon>
        <taxon>Aquimarina</taxon>
    </lineage>
</organism>
<dbReference type="RefSeq" id="WP_091407342.1">
    <property type="nucleotide sequence ID" value="NZ_FOAB01000003.1"/>
</dbReference>
<proteinExistence type="predicted"/>
<protein>
    <recommendedName>
        <fullName evidence="3">DinB superfamily protein</fullName>
    </recommendedName>
</protein>
<evidence type="ECO:0000313" key="2">
    <source>
        <dbReference type="Proteomes" id="UP000198521"/>
    </source>
</evidence>
<evidence type="ECO:0008006" key="3">
    <source>
        <dbReference type="Google" id="ProtNLM"/>
    </source>
</evidence>
<sequence>MFHKDPTITFKRRSEKWYYDLQSYSTEKLYHKPLTNQWCLAELYDHIIRVAKTYQLPNFQKCIEGDIKKGKGKNSIAYLIFDLNIVPSRSIKMESFPAKIVSDFTPEVLEREALENKFKEFITETLSKETLIKHSDKALKHHHPFFGMINAAEWFSLIEIHMRHHERQKKRLELITNKKTL</sequence>
<dbReference type="EMBL" id="FOAB01000003">
    <property type="protein sequence ID" value="SEL06767.1"/>
    <property type="molecule type" value="Genomic_DNA"/>
</dbReference>
<dbReference type="InterPro" id="IPR034660">
    <property type="entry name" value="DinB/YfiT-like"/>
</dbReference>
<dbReference type="OrthoDB" id="1495892at2"/>
<accession>A0A1H7M845</accession>
<dbReference type="Proteomes" id="UP000198521">
    <property type="component" value="Unassembled WGS sequence"/>
</dbReference>
<reference evidence="1 2" key="1">
    <citation type="submission" date="2016-10" db="EMBL/GenBank/DDBJ databases">
        <authorList>
            <person name="de Groot N.N."/>
        </authorList>
    </citation>
    <scope>NUCLEOTIDE SEQUENCE [LARGE SCALE GENOMIC DNA]</scope>
    <source>
        <strain evidence="1 2">DSM 25232</strain>
    </source>
</reference>
<dbReference type="STRING" id="1038014.SAMN04487910_1612"/>